<keyword evidence="13" id="KW-1185">Reference proteome</keyword>
<dbReference type="SUPFAM" id="SSF81321">
    <property type="entry name" value="Family A G protein-coupled receptor-like"/>
    <property type="match status" value="1"/>
</dbReference>
<dbReference type="PROSITE" id="PS50262">
    <property type="entry name" value="G_PROTEIN_RECEP_F1_2"/>
    <property type="match status" value="1"/>
</dbReference>
<comment type="subcellular location">
    <subcellularLocation>
        <location evidence="1">Cell membrane</location>
        <topology evidence="1">Multi-pass membrane protein</topology>
    </subcellularLocation>
</comment>
<keyword evidence="5 10" id="KW-1133">Transmembrane helix</keyword>
<evidence type="ECO:0000256" key="3">
    <source>
        <dbReference type="ARBA" id="ARBA00022475"/>
    </source>
</evidence>
<dbReference type="FunFam" id="1.20.1070.10:FF:000367">
    <property type="entry name" value="Serotonin receptor 5-HT2 subtype"/>
    <property type="match status" value="1"/>
</dbReference>
<evidence type="ECO:0000313" key="13">
    <source>
        <dbReference type="Proteomes" id="UP000655588"/>
    </source>
</evidence>
<organism evidence="12 13">
    <name type="scientific">Frieseomelitta varia</name>
    <dbReference type="NCBI Taxonomy" id="561572"/>
    <lineage>
        <taxon>Eukaryota</taxon>
        <taxon>Metazoa</taxon>
        <taxon>Ecdysozoa</taxon>
        <taxon>Arthropoda</taxon>
        <taxon>Hexapoda</taxon>
        <taxon>Insecta</taxon>
        <taxon>Pterygota</taxon>
        <taxon>Neoptera</taxon>
        <taxon>Endopterygota</taxon>
        <taxon>Hymenoptera</taxon>
        <taxon>Apocrita</taxon>
        <taxon>Aculeata</taxon>
        <taxon>Apoidea</taxon>
        <taxon>Anthophila</taxon>
        <taxon>Apidae</taxon>
        <taxon>Frieseomelitta</taxon>
    </lineage>
</organism>
<evidence type="ECO:0000256" key="4">
    <source>
        <dbReference type="ARBA" id="ARBA00022692"/>
    </source>
</evidence>
<feature type="transmembrane region" description="Helical" evidence="10">
    <location>
        <begin position="35"/>
        <end position="58"/>
    </location>
</feature>
<reference evidence="12" key="1">
    <citation type="submission" date="2019-11" db="EMBL/GenBank/DDBJ databases">
        <title>The nuclear and mitochondrial genomes of Frieseomelitta varia - a highly eusocial stingless bee (Meliponini) with a permanently sterile worker caste.</title>
        <authorList>
            <person name="Freitas F.C.P."/>
            <person name="Lourenco A.P."/>
            <person name="Nunes F.M.F."/>
            <person name="Paschoal A.R."/>
            <person name="Abreu F.C.P."/>
            <person name="Barbin F.O."/>
            <person name="Bataglia L."/>
            <person name="Cardoso-Junior C.A.M."/>
            <person name="Cervoni M.S."/>
            <person name="Silva S.R."/>
            <person name="Dalarmi F."/>
            <person name="Del Lama M.A."/>
            <person name="Depintor T.S."/>
            <person name="Ferreira K.M."/>
            <person name="Goria P.S."/>
            <person name="Jaskot M.C."/>
            <person name="Lago D.C."/>
            <person name="Luna-Lucena D."/>
            <person name="Moda L.M."/>
            <person name="Nascimento L."/>
            <person name="Pedrino M."/>
            <person name="Rabico F.O."/>
            <person name="Sanches F.C."/>
            <person name="Santos D.E."/>
            <person name="Santos C.G."/>
            <person name="Vieira J."/>
            <person name="Lopes T.F."/>
            <person name="Barchuk A.R."/>
            <person name="Hartfelder K."/>
            <person name="Simoes Z.L.P."/>
            <person name="Bitondi M.M.G."/>
            <person name="Pinheiro D.G."/>
        </authorList>
    </citation>
    <scope>NUCLEOTIDE SEQUENCE</scope>
    <source>
        <strain evidence="12">USP_RPSP 00005682</strain>
        <tissue evidence="12">Whole individual</tissue>
    </source>
</reference>
<sequence>MLQYYTLYDEILQQSIINPLNIMPRQGACVINNRAFFVFGSLIAFYIPMIVMVATYVLTVQLLRQKARFVAEHPERDQFRRLGGRYFSTKASSTTSVTETTTSSSSTRYTWRTSGVGSERCKSARQSKHRPQLNFAVNGASNPTGSTTGTKLAAKVDQATQTPENIARETRNFTLRALKLQLNVAPNTLNLRFLAGRTKRRSLAANAVATEQKASKVLGLVFFTFVLCWAPFFLLNIFFAACPECSVPVHVVDTCLWLGYVSSTINPVIYTIFNRTFRAAFVRLLKCKCSGSARPARYRSVTEGGRNAMSLCTPTALPLVISLQGTPLLTPTPNPTATPASGSSYVTVMHRTPTSLYRDTFHQHEHDQNC</sequence>
<evidence type="ECO:0000256" key="1">
    <source>
        <dbReference type="ARBA" id="ARBA00004651"/>
    </source>
</evidence>
<dbReference type="PANTHER" id="PTHR24248">
    <property type="entry name" value="ADRENERGIC RECEPTOR-RELATED G-PROTEIN COUPLED RECEPTOR"/>
    <property type="match status" value="1"/>
</dbReference>
<dbReference type="Gene3D" id="1.20.1070.10">
    <property type="entry name" value="Rhodopsin 7-helix transmembrane proteins"/>
    <property type="match status" value="1"/>
</dbReference>
<dbReference type="GO" id="GO:0004930">
    <property type="term" value="F:G protein-coupled receptor activity"/>
    <property type="evidence" value="ECO:0007669"/>
    <property type="project" value="UniProtKB-KW"/>
</dbReference>
<dbReference type="Proteomes" id="UP000655588">
    <property type="component" value="Unassembled WGS sequence"/>
</dbReference>
<protein>
    <recommendedName>
        <fullName evidence="11">G-protein coupled receptors family 1 profile domain-containing protein</fullName>
    </recommendedName>
</protein>
<name>A0A833RRH8_9HYME</name>
<evidence type="ECO:0000256" key="2">
    <source>
        <dbReference type="ARBA" id="ARBA00010663"/>
    </source>
</evidence>
<dbReference type="GO" id="GO:0005886">
    <property type="term" value="C:plasma membrane"/>
    <property type="evidence" value="ECO:0007669"/>
    <property type="project" value="UniProtKB-SubCell"/>
</dbReference>
<dbReference type="InterPro" id="IPR017452">
    <property type="entry name" value="GPCR_Rhodpsn_7TM"/>
</dbReference>
<comment type="similarity">
    <text evidence="2">Belongs to the G-protein coupled receptor 1 family.</text>
</comment>
<feature type="domain" description="G-protein coupled receptors family 1 profile" evidence="11">
    <location>
        <begin position="29"/>
        <end position="270"/>
    </location>
</feature>
<evidence type="ECO:0000259" key="11">
    <source>
        <dbReference type="PROSITE" id="PS50262"/>
    </source>
</evidence>
<keyword evidence="8" id="KW-0675">Receptor</keyword>
<keyword evidence="6" id="KW-0297">G-protein coupled receptor</keyword>
<dbReference type="AlphaFoldDB" id="A0A833RRH8"/>
<evidence type="ECO:0000256" key="10">
    <source>
        <dbReference type="SAM" id="Phobius"/>
    </source>
</evidence>
<dbReference type="EMBL" id="WNWW01000827">
    <property type="protein sequence ID" value="KAF3421697.1"/>
    <property type="molecule type" value="Genomic_DNA"/>
</dbReference>
<keyword evidence="4 10" id="KW-0812">Transmembrane</keyword>
<evidence type="ECO:0000256" key="6">
    <source>
        <dbReference type="ARBA" id="ARBA00023040"/>
    </source>
</evidence>
<feature type="transmembrane region" description="Helical" evidence="10">
    <location>
        <begin position="217"/>
        <end position="239"/>
    </location>
</feature>
<dbReference type="Pfam" id="PF00001">
    <property type="entry name" value="7tm_1"/>
    <property type="match status" value="1"/>
</dbReference>
<keyword evidence="3" id="KW-1003">Cell membrane</keyword>
<accession>A0A833RRH8</accession>
<keyword evidence="7 10" id="KW-0472">Membrane</keyword>
<evidence type="ECO:0000256" key="7">
    <source>
        <dbReference type="ARBA" id="ARBA00023136"/>
    </source>
</evidence>
<gene>
    <name evidence="12" type="ORF">E2986_03763</name>
</gene>
<evidence type="ECO:0000256" key="9">
    <source>
        <dbReference type="ARBA" id="ARBA00023224"/>
    </source>
</evidence>
<dbReference type="PRINTS" id="PR00237">
    <property type="entry name" value="GPCRRHODOPSN"/>
</dbReference>
<comment type="caution">
    <text evidence="12">The sequence shown here is derived from an EMBL/GenBank/DDBJ whole genome shotgun (WGS) entry which is preliminary data.</text>
</comment>
<keyword evidence="9" id="KW-0807">Transducer</keyword>
<proteinExistence type="inferred from homology"/>
<evidence type="ECO:0000256" key="5">
    <source>
        <dbReference type="ARBA" id="ARBA00022989"/>
    </source>
</evidence>
<evidence type="ECO:0000256" key="8">
    <source>
        <dbReference type="ARBA" id="ARBA00023170"/>
    </source>
</evidence>
<dbReference type="InterPro" id="IPR000276">
    <property type="entry name" value="GPCR_Rhodpsn"/>
</dbReference>
<evidence type="ECO:0000313" key="12">
    <source>
        <dbReference type="EMBL" id="KAF3421697.1"/>
    </source>
</evidence>